<reference evidence="3" key="1">
    <citation type="submission" date="2017-09" db="EMBL/GenBank/DDBJ databases">
        <title>Depth-based differentiation of microbial function through sediment-hosted aquifers and enrichment of novel symbionts in the deep terrestrial subsurface.</title>
        <authorList>
            <person name="Probst A.J."/>
            <person name="Ladd B."/>
            <person name="Jarett J.K."/>
            <person name="Geller-Mcgrath D.E."/>
            <person name="Sieber C.M.K."/>
            <person name="Emerson J.B."/>
            <person name="Anantharaman K."/>
            <person name="Thomas B.C."/>
            <person name="Malmstrom R."/>
            <person name="Stieglmeier M."/>
            <person name="Klingl A."/>
            <person name="Woyke T."/>
            <person name="Ryan C.M."/>
            <person name="Banfield J.F."/>
        </authorList>
    </citation>
    <scope>NUCLEOTIDE SEQUENCE [LARGE SCALE GENOMIC DNA]</scope>
</reference>
<evidence type="ECO:0000256" key="1">
    <source>
        <dbReference type="SAM" id="MobiDB-lite"/>
    </source>
</evidence>
<protein>
    <submittedName>
        <fullName evidence="2">Uncharacterized protein</fullName>
    </submittedName>
</protein>
<name>A0A2H0V283_9BACT</name>
<comment type="caution">
    <text evidence="2">The sequence shown here is derived from an EMBL/GenBank/DDBJ whole genome shotgun (WGS) entry which is preliminary data.</text>
</comment>
<evidence type="ECO:0000313" key="2">
    <source>
        <dbReference type="EMBL" id="PIR93168.1"/>
    </source>
</evidence>
<dbReference type="Proteomes" id="UP000228626">
    <property type="component" value="Unassembled WGS sequence"/>
</dbReference>
<proteinExistence type="predicted"/>
<feature type="compositionally biased region" description="Basic and acidic residues" evidence="1">
    <location>
        <begin position="25"/>
        <end position="42"/>
    </location>
</feature>
<feature type="region of interest" description="Disordered" evidence="1">
    <location>
        <begin position="1"/>
        <end position="42"/>
    </location>
</feature>
<accession>A0A2H0V283</accession>
<dbReference type="AlphaFoldDB" id="A0A2H0V283"/>
<feature type="compositionally biased region" description="Basic and acidic residues" evidence="1">
    <location>
        <begin position="1"/>
        <end position="12"/>
    </location>
</feature>
<dbReference type="EMBL" id="PFAR01000026">
    <property type="protein sequence ID" value="PIR93168.1"/>
    <property type="molecule type" value="Genomic_DNA"/>
</dbReference>
<evidence type="ECO:0000313" key="3">
    <source>
        <dbReference type="Proteomes" id="UP000228626"/>
    </source>
</evidence>
<sequence length="162" mass="18046">MAEANQKIERISRPAAENEPAENEPEMKVKPEKKPDKKQEQAGRIVEKYLSATLSGTPAGDVPAAGGAVSVKEIEQVLSGDLEDIYFQLPPDIQQKFKREGEAAARKIKGLLDRAKVNAKKIARLIMDWLKIIPGINKFFLEQEGKIKTDEVLKLKSKPKNN</sequence>
<gene>
    <name evidence="2" type="ORF">COT99_02250</name>
</gene>
<organism evidence="2 3">
    <name type="scientific">Candidatus Falkowbacteria bacterium CG10_big_fil_rev_8_21_14_0_10_43_10</name>
    <dbReference type="NCBI Taxonomy" id="1974567"/>
    <lineage>
        <taxon>Bacteria</taxon>
        <taxon>Candidatus Falkowiibacteriota</taxon>
    </lineage>
</organism>